<name>A0A9D6V972_9BACT</name>
<proteinExistence type="inferred from homology"/>
<dbReference type="NCBIfam" id="TIGR00125">
    <property type="entry name" value="cyt_tran_rel"/>
    <property type="match status" value="1"/>
</dbReference>
<evidence type="ECO:0000256" key="1">
    <source>
        <dbReference type="ARBA" id="ARBA00002324"/>
    </source>
</evidence>
<evidence type="ECO:0000256" key="11">
    <source>
        <dbReference type="HAMAP-Rule" id="MF_00244"/>
    </source>
</evidence>
<comment type="similarity">
    <text evidence="3 11">Belongs to the NadD family.</text>
</comment>
<dbReference type="NCBIfam" id="NF000840">
    <property type="entry name" value="PRK00071.1-3"/>
    <property type="match status" value="1"/>
</dbReference>
<dbReference type="SUPFAM" id="SSF52374">
    <property type="entry name" value="Nucleotidylyl transferase"/>
    <property type="match status" value="1"/>
</dbReference>
<dbReference type="InterPro" id="IPR004821">
    <property type="entry name" value="Cyt_trans-like"/>
</dbReference>
<dbReference type="EC" id="2.7.7.18" evidence="11"/>
<dbReference type="HAMAP" id="MF_00244">
    <property type="entry name" value="NaMN_adenylyltr"/>
    <property type="match status" value="1"/>
</dbReference>
<evidence type="ECO:0000256" key="7">
    <source>
        <dbReference type="ARBA" id="ARBA00022741"/>
    </source>
</evidence>
<accession>A0A9D6V972</accession>
<dbReference type="Proteomes" id="UP000807825">
    <property type="component" value="Unassembled WGS sequence"/>
</dbReference>
<dbReference type="GO" id="GO:0005524">
    <property type="term" value="F:ATP binding"/>
    <property type="evidence" value="ECO:0007669"/>
    <property type="project" value="UniProtKB-KW"/>
</dbReference>
<feature type="domain" description="Cytidyltransferase-like" evidence="12">
    <location>
        <begin position="18"/>
        <end position="195"/>
    </location>
</feature>
<evidence type="ECO:0000256" key="2">
    <source>
        <dbReference type="ARBA" id="ARBA00005019"/>
    </source>
</evidence>
<keyword evidence="6 11" id="KW-0548">Nucleotidyltransferase</keyword>
<dbReference type="AlphaFoldDB" id="A0A9D6V972"/>
<sequence>MPKTSPFSENYNNSIIGILGGTFNPPHLGHLRLAEEVACVHGLSRVIFIPSLLPPHKGSREMAPSSHRLEMTRKACADNSLLEVSDLELRMDGPSYTVNTLRMLQGHDVKIHFIMGTDSLREISLWKDYDELFSLSNFIVVKRPGVDFRAAWTEVPEAVRKKFRQDGETLVHEEFTTILPSPVEGLNISSTRIRNLLKEGRSIRYLVPEEVRSYIVEHQLYGK</sequence>
<evidence type="ECO:0000256" key="4">
    <source>
        <dbReference type="ARBA" id="ARBA00022642"/>
    </source>
</evidence>
<dbReference type="InterPro" id="IPR005248">
    <property type="entry name" value="NadD/NMNAT"/>
</dbReference>
<dbReference type="GO" id="GO:0004515">
    <property type="term" value="F:nicotinate-nucleotide adenylyltransferase activity"/>
    <property type="evidence" value="ECO:0007669"/>
    <property type="project" value="UniProtKB-UniRule"/>
</dbReference>
<evidence type="ECO:0000259" key="12">
    <source>
        <dbReference type="Pfam" id="PF01467"/>
    </source>
</evidence>
<dbReference type="PANTHER" id="PTHR39321">
    <property type="entry name" value="NICOTINATE-NUCLEOTIDE ADENYLYLTRANSFERASE-RELATED"/>
    <property type="match status" value="1"/>
</dbReference>
<keyword evidence="7 11" id="KW-0547">Nucleotide-binding</keyword>
<dbReference type="Pfam" id="PF01467">
    <property type="entry name" value="CTP_transf_like"/>
    <property type="match status" value="1"/>
</dbReference>
<protein>
    <recommendedName>
        <fullName evidence="11">Probable nicotinate-nucleotide adenylyltransferase</fullName>
        <ecNumber evidence="11">2.7.7.18</ecNumber>
    </recommendedName>
    <alternativeName>
        <fullName evidence="11">Deamido-NAD(+) diphosphorylase</fullName>
    </alternativeName>
    <alternativeName>
        <fullName evidence="11">Deamido-NAD(+) pyrophosphorylase</fullName>
    </alternativeName>
    <alternativeName>
        <fullName evidence="11">Nicotinate mononucleotide adenylyltransferase</fullName>
        <shortName evidence="11">NaMN adenylyltransferase</shortName>
    </alternativeName>
</protein>
<comment type="function">
    <text evidence="1 11">Catalyzes the reversible adenylation of nicotinate mononucleotide (NaMN) to nicotinic acid adenine dinucleotide (NaAD).</text>
</comment>
<dbReference type="PANTHER" id="PTHR39321:SF3">
    <property type="entry name" value="PHOSPHOPANTETHEINE ADENYLYLTRANSFERASE"/>
    <property type="match status" value="1"/>
</dbReference>
<evidence type="ECO:0000256" key="8">
    <source>
        <dbReference type="ARBA" id="ARBA00022840"/>
    </source>
</evidence>
<dbReference type="GO" id="GO:0009435">
    <property type="term" value="P:NAD+ biosynthetic process"/>
    <property type="evidence" value="ECO:0007669"/>
    <property type="project" value="UniProtKB-UniRule"/>
</dbReference>
<dbReference type="NCBIfam" id="TIGR00482">
    <property type="entry name" value="nicotinate (nicotinamide) nucleotide adenylyltransferase"/>
    <property type="match status" value="1"/>
</dbReference>
<keyword evidence="5 11" id="KW-0808">Transferase</keyword>
<dbReference type="InterPro" id="IPR014729">
    <property type="entry name" value="Rossmann-like_a/b/a_fold"/>
</dbReference>
<gene>
    <name evidence="11 13" type="primary">nadD</name>
    <name evidence="13" type="ORF">HY912_22380</name>
</gene>
<evidence type="ECO:0000256" key="9">
    <source>
        <dbReference type="ARBA" id="ARBA00023027"/>
    </source>
</evidence>
<organism evidence="13 14">
    <name type="scientific">Desulfomonile tiedjei</name>
    <dbReference type="NCBI Taxonomy" id="2358"/>
    <lineage>
        <taxon>Bacteria</taxon>
        <taxon>Pseudomonadati</taxon>
        <taxon>Thermodesulfobacteriota</taxon>
        <taxon>Desulfomonilia</taxon>
        <taxon>Desulfomonilales</taxon>
        <taxon>Desulfomonilaceae</taxon>
        <taxon>Desulfomonile</taxon>
    </lineage>
</organism>
<comment type="pathway">
    <text evidence="2 11">Cofactor biosynthesis; NAD(+) biosynthesis; deamido-NAD(+) from nicotinate D-ribonucleotide: step 1/1.</text>
</comment>
<keyword evidence="4 11" id="KW-0662">Pyridine nucleotide biosynthesis</keyword>
<dbReference type="Gene3D" id="3.40.50.620">
    <property type="entry name" value="HUPs"/>
    <property type="match status" value="1"/>
</dbReference>
<comment type="caution">
    <text evidence="13">The sequence shown here is derived from an EMBL/GenBank/DDBJ whole genome shotgun (WGS) entry which is preliminary data.</text>
</comment>
<evidence type="ECO:0000256" key="6">
    <source>
        <dbReference type="ARBA" id="ARBA00022695"/>
    </source>
</evidence>
<evidence type="ECO:0000256" key="3">
    <source>
        <dbReference type="ARBA" id="ARBA00009014"/>
    </source>
</evidence>
<evidence type="ECO:0000313" key="14">
    <source>
        <dbReference type="Proteomes" id="UP000807825"/>
    </source>
</evidence>
<evidence type="ECO:0000256" key="5">
    <source>
        <dbReference type="ARBA" id="ARBA00022679"/>
    </source>
</evidence>
<evidence type="ECO:0000313" key="13">
    <source>
        <dbReference type="EMBL" id="MBI5252251.1"/>
    </source>
</evidence>
<evidence type="ECO:0000256" key="10">
    <source>
        <dbReference type="ARBA" id="ARBA00048721"/>
    </source>
</evidence>
<reference evidence="13" key="1">
    <citation type="submission" date="2020-07" db="EMBL/GenBank/DDBJ databases">
        <title>Huge and variable diversity of episymbiotic CPR bacteria and DPANN archaea in groundwater ecosystems.</title>
        <authorList>
            <person name="He C.Y."/>
            <person name="Keren R."/>
            <person name="Whittaker M."/>
            <person name="Farag I.F."/>
            <person name="Doudna J."/>
            <person name="Cate J.H.D."/>
            <person name="Banfield J.F."/>
        </authorList>
    </citation>
    <scope>NUCLEOTIDE SEQUENCE</scope>
    <source>
        <strain evidence="13">NC_groundwater_1664_Pr3_B-0.1um_52_9</strain>
    </source>
</reference>
<keyword evidence="9 11" id="KW-0520">NAD</keyword>
<keyword evidence="8 11" id="KW-0067">ATP-binding</keyword>
<dbReference type="CDD" id="cd02165">
    <property type="entry name" value="NMNAT"/>
    <property type="match status" value="1"/>
</dbReference>
<comment type="catalytic activity">
    <reaction evidence="10 11">
        <text>nicotinate beta-D-ribonucleotide + ATP + H(+) = deamido-NAD(+) + diphosphate</text>
        <dbReference type="Rhea" id="RHEA:22860"/>
        <dbReference type="ChEBI" id="CHEBI:15378"/>
        <dbReference type="ChEBI" id="CHEBI:30616"/>
        <dbReference type="ChEBI" id="CHEBI:33019"/>
        <dbReference type="ChEBI" id="CHEBI:57502"/>
        <dbReference type="ChEBI" id="CHEBI:58437"/>
        <dbReference type="EC" id="2.7.7.18"/>
    </reaction>
</comment>
<dbReference type="EMBL" id="JACRDE010000583">
    <property type="protein sequence ID" value="MBI5252251.1"/>
    <property type="molecule type" value="Genomic_DNA"/>
</dbReference>